<comment type="subcellular location">
    <subcellularLocation>
        <location evidence="1">Periplasm</location>
    </subcellularLocation>
</comment>
<keyword evidence="3 4" id="KW-0732">Signal</keyword>
<sequence length="329" mass="33920">MRRSIPAALAAVLALALSACGASTAASPGASGSVTTLRVGTIGIGSDAAIKLAEEKGYFKEEGLDVKISVVANPPAGIAAAQSGQLDLTYTPSIPLLNALSNNVPLTVVAAADGYSAQAMTSKDLTKVDDTGLVVQKGSSINRPRDLEGKSVSVPARKAQLEVTVSKLIKDDGGDPSKVNWMVLDPSSALQSLNSGRVDAASLVAPFVSKAISQGDRLLASPGVEFFKAGAVGLWATGNSTLGKERQALEGFKTAIYKANAYANTHIDEAQQLSAQITNTPLSVIKAGAVNYWPDTVTTGDIQRVDDSMAELGYLKAPVKLPSNLILGD</sequence>
<dbReference type="RefSeq" id="WP_043119871.1">
    <property type="nucleotide sequence ID" value="NZ_JTDL01000037.1"/>
</dbReference>
<keyword evidence="7" id="KW-1185">Reference proteome</keyword>
<dbReference type="AlphaFoldDB" id="A0A0B2ASC5"/>
<dbReference type="PANTHER" id="PTHR30024">
    <property type="entry name" value="ALIPHATIC SULFONATES-BINDING PROTEIN-RELATED"/>
    <property type="match status" value="1"/>
</dbReference>
<protein>
    <submittedName>
        <fullName evidence="6">Sulfonate ABC transporter substrate-binding protein</fullName>
    </submittedName>
</protein>
<dbReference type="Proteomes" id="UP000030982">
    <property type="component" value="Unassembled WGS sequence"/>
</dbReference>
<dbReference type="PANTHER" id="PTHR30024:SF47">
    <property type="entry name" value="TAURINE-BINDING PERIPLASMIC PROTEIN"/>
    <property type="match status" value="1"/>
</dbReference>
<dbReference type="STRING" id="1338436.LK10_02535"/>
<evidence type="ECO:0000256" key="2">
    <source>
        <dbReference type="ARBA" id="ARBA00010742"/>
    </source>
</evidence>
<dbReference type="SUPFAM" id="SSF53850">
    <property type="entry name" value="Periplasmic binding protein-like II"/>
    <property type="match status" value="1"/>
</dbReference>
<evidence type="ECO:0000313" key="6">
    <source>
        <dbReference type="EMBL" id="KHL04895.1"/>
    </source>
</evidence>
<dbReference type="PROSITE" id="PS51257">
    <property type="entry name" value="PROKAR_LIPOPROTEIN"/>
    <property type="match status" value="1"/>
</dbReference>
<comment type="similarity">
    <text evidence="2">Belongs to the bacterial solute-binding protein SsuA/TauA family.</text>
</comment>
<feature type="domain" description="SsuA/THI5-like" evidence="5">
    <location>
        <begin position="50"/>
        <end position="270"/>
    </location>
</feature>
<feature type="chain" id="PRO_5002085855" evidence="4">
    <location>
        <begin position="26"/>
        <end position="329"/>
    </location>
</feature>
<dbReference type="OrthoDB" id="7808807at2"/>
<proteinExistence type="inferred from homology"/>
<evidence type="ECO:0000256" key="1">
    <source>
        <dbReference type="ARBA" id="ARBA00004418"/>
    </source>
</evidence>
<feature type="signal peptide" evidence="4">
    <location>
        <begin position="1"/>
        <end position="25"/>
    </location>
</feature>
<dbReference type="EMBL" id="JTDL01000037">
    <property type="protein sequence ID" value="KHL04895.1"/>
    <property type="molecule type" value="Genomic_DNA"/>
</dbReference>
<evidence type="ECO:0000256" key="4">
    <source>
        <dbReference type="SAM" id="SignalP"/>
    </source>
</evidence>
<evidence type="ECO:0000256" key="3">
    <source>
        <dbReference type="ARBA" id="ARBA00022729"/>
    </source>
</evidence>
<evidence type="ECO:0000313" key="7">
    <source>
        <dbReference type="Proteomes" id="UP000030982"/>
    </source>
</evidence>
<organism evidence="6 7">
    <name type="scientific">Sinomonas humi</name>
    <dbReference type="NCBI Taxonomy" id="1338436"/>
    <lineage>
        <taxon>Bacteria</taxon>
        <taxon>Bacillati</taxon>
        <taxon>Actinomycetota</taxon>
        <taxon>Actinomycetes</taxon>
        <taxon>Micrococcales</taxon>
        <taxon>Micrococcaceae</taxon>
        <taxon>Sinomonas</taxon>
    </lineage>
</organism>
<dbReference type="Gene3D" id="3.40.190.10">
    <property type="entry name" value="Periplasmic binding protein-like II"/>
    <property type="match status" value="2"/>
</dbReference>
<gene>
    <name evidence="6" type="ORF">LK10_02535</name>
</gene>
<name>A0A0B2ASC5_9MICC</name>
<reference evidence="6 7" key="1">
    <citation type="submission" date="2014-09" db="EMBL/GenBank/DDBJ databases">
        <title>Genome sequence of Sinomonas sp. MUSC 117.</title>
        <authorList>
            <person name="Lee L.-H."/>
        </authorList>
    </citation>
    <scope>NUCLEOTIDE SEQUENCE [LARGE SCALE GENOMIC DNA]</scope>
    <source>
        <strain evidence="6 7">MUSC 117</strain>
    </source>
</reference>
<comment type="caution">
    <text evidence="6">The sequence shown here is derived from an EMBL/GenBank/DDBJ whole genome shotgun (WGS) entry which is preliminary data.</text>
</comment>
<evidence type="ECO:0000259" key="5">
    <source>
        <dbReference type="Pfam" id="PF09084"/>
    </source>
</evidence>
<dbReference type="GO" id="GO:0042597">
    <property type="term" value="C:periplasmic space"/>
    <property type="evidence" value="ECO:0007669"/>
    <property type="project" value="UniProtKB-SubCell"/>
</dbReference>
<dbReference type="Pfam" id="PF09084">
    <property type="entry name" value="NMT1"/>
    <property type="match status" value="1"/>
</dbReference>
<accession>A0A0B2ASC5</accession>
<dbReference type="InterPro" id="IPR015168">
    <property type="entry name" value="SsuA/THI5"/>
</dbReference>